<feature type="domain" description="Putative zinc-finger" evidence="2">
    <location>
        <begin position="3"/>
        <end position="36"/>
    </location>
</feature>
<evidence type="ECO:0000256" key="1">
    <source>
        <dbReference type="SAM" id="Phobius"/>
    </source>
</evidence>
<organism evidence="3 4">
    <name type="scientific">Corallococcus caeni</name>
    <dbReference type="NCBI Taxonomy" id="3082388"/>
    <lineage>
        <taxon>Bacteria</taxon>
        <taxon>Pseudomonadati</taxon>
        <taxon>Myxococcota</taxon>
        <taxon>Myxococcia</taxon>
        <taxon>Myxococcales</taxon>
        <taxon>Cystobacterineae</taxon>
        <taxon>Myxococcaceae</taxon>
        <taxon>Corallococcus</taxon>
    </lineage>
</organism>
<evidence type="ECO:0000259" key="2">
    <source>
        <dbReference type="Pfam" id="PF13490"/>
    </source>
</evidence>
<dbReference type="InterPro" id="IPR027383">
    <property type="entry name" value="Znf_put"/>
</dbReference>
<name>A0ABQ6R5B2_9BACT</name>
<evidence type="ECO:0000313" key="3">
    <source>
        <dbReference type="EMBL" id="GMU11495.1"/>
    </source>
</evidence>
<reference evidence="3 4" key="1">
    <citation type="journal article" date="2024" name="Arch. Microbiol.">
        <title>Corallococcus caeni sp. nov., a novel myxobacterium isolated from activated sludge.</title>
        <authorList>
            <person name="Tomita S."/>
            <person name="Nakai R."/>
            <person name="Kuroda K."/>
            <person name="Kurashita H."/>
            <person name="Hatamoto M."/>
            <person name="Yamaguchi T."/>
            <person name="Narihiro T."/>
        </authorList>
    </citation>
    <scope>NUCLEOTIDE SEQUENCE [LARGE SCALE GENOMIC DNA]</scope>
    <source>
        <strain evidence="3 4">NO1</strain>
    </source>
</reference>
<keyword evidence="1" id="KW-0812">Transmembrane</keyword>
<comment type="caution">
    <text evidence="3">The sequence shown here is derived from an EMBL/GenBank/DDBJ whole genome shotgun (WGS) entry which is preliminary data.</text>
</comment>
<sequence>MSCHTVSPELVAYHFGTLDPEARKAVEDHLPDCATCLREFIALKRDLETSEEGPLPSPQARERLRLAVARELRPQAATRTWNRWERPLALGGALAALVAATLVIHQASVRVAVAPRALSLVDRGP</sequence>
<evidence type="ECO:0000313" key="4">
    <source>
        <dbReference type="Proteomes" id="UP001342631"/>
    </source>
</evidence>
<dbReference type="Proteomes" id="UP001342631">
    <property type="component" value="Unassembled WGS sequence"/>
</dbReference>
<dbReference type="RefSeq" id="WP_338282771.1">
    <property type="nucleotide sequence ID" value="NZ_BTTX01000013.1"/>
</dbReference>
<dbReference type="InterPro" id="IPR041916">
    <property type="entry name" value="Anti_sigma_zinc_sf"/>
</dbReference>
<dbReference type="Pfam" id="PF13490">
    <property type="entry name" value="zf-HC2"/>
    <property type="match status" value="1"/>
</dbReference>
<gene>
    <name evidence="3" type="ORF">ASNO1_77490</name>
</gene>
<keyword evidence="1" id="KW-0472">Membrane</keyword>
<protein>
    <recommendedName>
        <fullName evidence="2">Putative zinc-finger domain-containing protein</fullName>
    </recommendedName>
</protein>
<dbReference type="EMBL" id="BTTX01000013">
    <property type="protein sequence ID" value="GMU11495.1"/>
    <property type="molecule type" value="Genomic_DNA"/>
</dbReference>
<feature type="transmembrane region" description="Helical" evidence="1">
    <location>
        <begin position="88"/>
        <end position="108"/>
    </location>
</feature>
<accession>A0ABQ6R5B2</accession>
<keyword evidence="1" id="KW-1133">Transmembrane helix</keyword>
<proteinExistence type="predicted"/>
<dbReference type="Gene3D" id="1.10.10.1320">
    <property type="entry name" value="Anti-sigma factor, zinc-finger domain"/>
    <property type="match status" value="1"/>
</dbReference>
<keyword evidence="4" id="KW-1185">Reference proteome</keyword>